<dbReference type="InterPro" id="IPR036291">
    <property type="entry name" value="NAD(P)-bd_dom_sf"/>
</dbReference>
<dbReference type="Gene3D" id="3.40.50.720">
    <property type="entry name" value="NAD(P)-binding Rossmann-like Domain"/>
    <property type="match status" value="1"/>
</dbReference>
<sequence length="310" mass="35498">MKVCFCGLGSIGKRHLRNLHTVAHEQNLPLEVHALRKTHTPLDDTVQALLSRQLFEERELDSDYDIAFITNPTSLHYDTVKAMAGRTEHLFIEKPLFDSAWYRLEDLKLNPQGVSYAAGPLRFSPVIQKLGEILSREPVYSVRVLCSSYLPDWRPGDYRKVYSARKELGGGVALDLIHEWDYLVALFGFPQTVFRVSGKYSPLEIDSEDLSVYIARYPDKAVELHLDYFGRVPRREIELFTESGTITGDLFANTVTFTDGRERIHYEEEENESYLREMRFFLSHVESGAAYSNLNRCLAVLNIALGKEQA</sequence>
<accession>A0ABS7DM20</accession>
<dbReference type="SUPFAM" id="SSF51735">
    <property type="entry name" value="NAD(P)-binding Rossmann-fold domains"/>
    <property type="match status" value="1"/>
</dbReference>
<name>A0ABS7DM20_9FIRM</name>
<evidence type="ECO:0000313" key="3">
    <source>
        <dbReference type="Proteomes" id="UP000719942"/>
    </source>
</evidence>
<dbReference type="Gene3D" id="3.30.360.10">
    <property type="entry name" value="Dihydrodipicolinate Reductase, domain 2"/>
    <property type="match status" value="1"/>
</dbReference>
<dbReference type="InterPro" id="IPR000683">
    <property type="entry name" value="Gfo/Idh/MocA-like_OxRdtase_N"/>
</dbReference>
<dbReference type="PANTHER" id="PTHR43377">
    <property type="entry name" value="BILIVERDIN REDUCTASE A"/>
    <property type="match status" value="1"/>
</dbReference>
<evidence type="ECO:0000259" key="1">
    <source>
        <dbReference type="Pfam" id="PF01408"/>
    </source>
</evidence>
<dbReference type="PANTHER" id="PTHR43377:SF1">
    <property type="entry name" value="BILIVERDIN REDUCTASE A"/>
    <property type="match status" value="1"/>
</dbReference>
<evidence type="ECO:0000313" key="2">
    <source>
        <dbReference type="EMBL" id="MBW7572351.1"/>
    </source>
</evidence>
<gene>
    <name evidence="2" type="ORF">J5W02_05945</name>
</gene>
<dbReference type="EMBL" id="JAGFNZ010000002">
    <property type="protein sequence ID" value="MBW7572351.1"/>
    <property type="molecule type" value="Genomic_DNA"/>
</dbReference>
<protein>
    <submittedName>
        <fullName evidence="2">Gfo/Idh/MocA family oxidoreductase</fullName>
    </submittedName>
</protein>
<feature type="domain" description="Gfo/Idh/MocA-like oxidoreductase N-terminal" evidence="1">
    <location>
        <begin position="2"/>
        <end position="98"/>
    </location>
</feature>
<keyword evidence="3" id="KW-1185">Reference proteome</keyword>
<reference evidence="2 3" key="1">
    <citation type="submission" date="2021-03" db="EMBL/GenBank/DDBJ databases">
        <title>Caproiciproducens sp. nov. isolated from feces of cow.</title>
        <authorList>
            <person name="Choi J.-Y."/>
        </authorList>
    </citation>
    <scope>NUCLEOTIDE SEQUENCE [LARGE SCALE GENOMIC DNA]</scope>
    <source>
        <strain evidence="2 3">AGMB10547</strain>
    </source>
</reference>
<dbReference type="InterPro" id="IPR051450">
    <property type="entry name" value="Gfo/Idh/MocA_Oxidoreductases"/>
</dbReference>
<dbReference type="Pfam" id="PF01408">
    <property type="entry name" value="GFO_IDH_MocA"/>
    <property type="match status" value="1"/>
</dbReference>
<dbReference type="SUPFAM" id="SSF55347">
    <property type="entry name" value="Glyceraldehyde-3-phosphate dehydrogenase-like, C-terminal domain"/>
    <property type="match status" value="1"/>
</dbReference>
<organism evidence="2 3">
    <name type="scientific">Caproiciproducens faecalis</name>
    <dbReference type="NCBI Taxonomy" id="2820301"/>
    <lineage>
        <taxon>Bacteria</taxon>
        <taxon>Bacillati</taxon>
        <taxon>Bacillota</taxon>
        <taxon>Clostridia</taxon>
        <taxon>Eubacteriales</taxon>
        <taxon>Acutalibacteraceae</taxon>
        <taxon>Caproiciproducens</taxon>
    </lineage>
</organism>
<dbReference type="Proteomes" id="UP000719942">
    <property type="component" value="Unassembled WGS sequence"/>
</dbReference>
<proteinExistence type="predicted"/>
<dbReference type="RefSeq" id="WP_219964758.1">
    <property type="nucleotide sequence ID" value="NZ_JAGFNZ010000002.1"/>
</dbReference>
<comment type="caution">
    <text evidence="2">The sequence shown here is derived from an EMBL/GenBank/DDBJ whole genome shotgun (WGS) entry which is preliminary data.</text>
</comment>